<evidence type="ECO:0000256" key="1">
    <source>
        <dbReference type="SAM" id="MobiDB-lite"/>
    </source>
</evidence>
<dbReference type="AlphaFoldDB" id="A0A0J8R2D5"/>
<name>A0A0J8R2D5_COCIT</name>
<protein>
    <submittedName>
        <fullName evidence="2">Uncharacterized protein</fullName>
    </submittedName>
</protein>
<feature type="compositionally biased region" description="Polar residues" evidence="1">
    <location>
        <begin position="1"/>
        <end position="12"/>
    </location>
</feature>
<sequence length="130" mass="14628">MPSFPQSCYSTESSEKRRVTRRRGFSGVRRAFCRKGTQKRSSFVPADDGNGNSMASVASRTPGYFVQEARGDNKALEPMNPLVNQLENSPRFYEDLVVCITSERRSSAFHSIRGYANDAMSKGIIMYIEK</sequence>
<dbReference type="Proteomes" id="UP000054559">
    <property type="component" value="Unassembled WGS sequence"/>
</dbReference>
<gene>
    <name evidence="2" type="ORF">CISG_07423</name>
</gene>
<feature type="compositionally biased region" description="Polar residues" evidence="1">
    <location>
        <begin position="50"/>
        <end position="59"/>
    </location>
</feature>
<dbReference type="EMBL" id="DS268167">
    <property type="protein sequence ID" value="KMU78906.1"/>
    <property type="molecule type" value="Genomic_DNA"/>
</dbReference>
<reference evidence="3" key="1">
    <citation type="journal article" date="2010" name="Genome Res.">
        <title>Population genomic sequencing of Coccidioides fungi reveals recent hybridization and transposon control.</title>
        <authorList>
            <person name="Neafsey D.E."/>
            <person name="Barker B.M."/>
            <person name="Sharpton T.J."/>
            <person name="Stajich J.E."/>
            <person name="Park D.J."/>
            <person name="Whiston E."/>
            <person name="Hung C.-Y."/>
            <person name="McMahan C."/>
            <person name="White J."/>
            <person name="Sykes S."/>
            <person name="Heiman D."/>
            <person name="Young S."/>
            <person name="Zeng Q."/>
            <person name="Abouelleil A."/>
            <person name="Aftuck L."/>
            <person name="Bessette D."/>
            <person name="Brown A."/>
            <person name="FitzGerald M."/>
            <person name="Lui A."/>
            <person name="Macdonald J.P."/>
            <person name="Priest M."/>
            <person name="Orbach M.J."/>
            <person name="Galgiani J.N."/>
            <person name="Kirkland T.N."/>
            <person name="Cole G.T."/>
            <person name="Birren B.W."/>
            <person name="Henn M.R."/>
            <person name="Taylor J.W."/>
            <person name="Rounsley S.D."/>
        </authorList>
    </citation>
    <scope>NUCLEOTIDE SEQUENCE [LARGE SCALE GENOMIC DNA]</scope>
    <source>
        <strain evidence="3">RMSCC 3703</strain>
    </source>
</reference>
<feature type="region of interest" description="Disordered" evidence="1">
    <location>
        <begin position="1"/>
        <end position="23"/>
    </location>
</feature>
<feature type="region of interest" description="Disordered" evidence="1">
    <location>
        <begin position="39"/>
        <end position="59"/>
    </location>
</feature>
<organism evidence="2 3">
    <name type="scientific">Coccidioides immitis RMSCC 3703</name>
    <dbReference type="NCBI Taxonomy" id="454286"/>
    <lineage>
        <taxon>Eukaryota</taxon>
        <taxon>Fungi</taxon>
        <taxon>Dikarya</taxon>
        <taxon>Ascomycota</taxon>
        <taxon>Pezizomycotina</taxon>
        <taxon>Eurotiomycetes</taxon>
        <taxon>Eurotiomycetidae</taxon>
        <taxon>Onygenales</taxon>
        <taxon>Onygenaceae</taxon>
        <taxon>Coccidioides</taxon>
    </lineage>
</organism>
<evidence type="ECO:0000313" key="2">
    <source>
        <dbReference type="EMBL" id="KMU78906.1"/>
    </source>
</evidence>
<proteinExistence type="predicted"/>
<accession>A0A0J8R2D5</accession>
<evidence type="ECO:0000313" key="3">
    <source>
        <dbReference type="Proteomes" id="UP000054559"/>
    </source>
</evidence>